<dbReference type="PANTHER" id="PTHR43780">
    <property type="entry name" value="1-AMINOCYCLOPROPANE-1-CARBOXYLATE DEAMINASE-RELATED"/>
    <property type="match status" value="1"/>
</dbReference>
<feature type="domain" description="Tryptophan synthase beta chain-like PALP" evidence="6">
    <location>
        <begin position="19"/>
        <end position="286"/>
    </location>
</feature>
<dbReference type="SUPFAM" id="SSF53686">
    <property type="entry name" value="Tryptophan synthase beta subunit-like PLP-dependent enzymes"/>
    <property type="match status" value="1"/>
</dbReference>
<dbReference type="Proteomes" id="UP000199642">
    <property type="component" value="Unassembled WGS sequence"/>
</dbReference>
<reference evidence="8" key="1">
    <citation type="submission" date="2016-10" db="EMBL/GenBank/DDBJ databases">
        <authorList>
            <person name="Varghese N."/>
            <person name="Submissions S."/>
        </authorList>
    </citation>
    <scope>NUCLEOTIDE SEQUENCE [LARGE SCALE GENOMIC DNA]</scope>
    <source>
        <strain evidence="8">DSM 19315</strain>
    </source>
</reference>
<comment type="similarity">
    <text evidence="2">Belongs to the ACC deaminase/D-cysteine desulfhydrase family.</text>
</comment>
<dbReference type="STRING" id="435880.SAMN04487988_10433"/>
<accession>A0A1I2RZF8</accession>
<dbReference type="InterPro" id="IPR036052">
    <property type="entry name" value="TrpB-like_PALP_sf"/>
</dbReference>
<keyword evidence="3 5" id="KW-0663">Pyridoxal phosphate</keyword>
<dbReference type="OrthoDB" id="9801249at2"/>
<feature type="active site" description="Nucleophile" evidence="4">
    <location>
        <position position="67"/>
    </location>
</feature>
<evidence type="ECO:0000259" key="6">
    <source>
        <dbReference type="Pfam" id="PF00291"/>
    </source>
</evidence>
<dbReference type="RefSeq" id="WP_092790023.1">
    <property type="nucleotide sequence ID" value="NZ_FOPC01000004.1"/>
</dbReference>
<gene>
    <name evidence="7" type="ORF">SAMN04487988_10433</name>
</gene>
<evidence type="ECO:0000256" key="3">
    <source>
        <dbReference type="ARBA" id="ARBA00022898"/>
    </source>
</evidence>
<sequence>MLVANPIINQPLDHPILEKSGIGLSIKRLDWVHPEVSGNKFFKLKYNLEQAQKQSTIPILTFGGAYSNHIQATAAAANSLNLKSIGVIRGEETLPLNPTLEAAQKNGMKFHYLNRSDYRKKTSPEILKDFRERFGEYYLIPEGGTNSFAIKGTAEILEPEDHNFDLLTVSIGTGGTFAGILNQMNSQQKLLGFSALKGEFIHAEIQLLLEKYDMIPKGKYEIITAYHFGGYANYQQALIDFIWWFYEQFGIPLDPIYTGKHFFGIWDKIEKGEFPKGTKILSIHTGGLQGIAGFTERTGIKLPPLSG</sequence>
<evidence type="ECO:0000256" key="5">
    <source>
        <dbReference type="PIRSR" id="PIRSR006278-2"/>
    </source>
</evidence>
<keyword evidence="8" id="KW-1185">Reference proteome</keyword>
<dbReference type="Pfam" id="PF00291">
    <property type="entry name" value="PALP"/>
    <property type="match status" value="1"/>
</dbReference>
<evidence type="ECO:0000256" key="4">
    <source>
        <dbReference type="PIRSR" id="PIRSR006278-1"/>
    </source>
</evidence>
<feature type="modified residue" description="N6-(pyridoxal phosphate)lysine" evidence="5">
    <location>
        <position position="40"/>
    </location>
</feature>
<dbReference type="PANTHER" id="PTHR43780:SF2">
    <property type="entry name" value="1-AMINOCYCLOPROPANE-1-CARBOXYLATE DEAMINASE-RELATED"/>
    <property type="match status" value="1"/>
</dbReference>
<dbReference type="AlphaFoldDB" id="A0A1I2RZF8"/>
<proteinExistence type="inferred from homology"/>
<dbReference type="InterPro" id="IPR027278">
    <property type="entry name" value="ACCD_DCysDesulf"/>
</dbReference>
<evidence type="ECO:0000256" key="2">
    <source>
        <dbReference type="ARBA" id="ARBA00008639"/>
    </source>
</evidence>
<protein>
    <submittedName>
        <fullName evidence="7">Pyridoxal-phosphate dependent enzyme</fullName>
    </submittedName>
</protein>
<organism evidence="7 8">
    <name type="scientific">Algoriphagus hitonicola</name>
    <dbReference type="NCBI Taxonomy" id="435880"/>
    <lineage>
        <taxon>Bacteria</taxon>
        <taxon>Pseudomonadati</taxon>
        <taxon>Bacteroidota</taxon>
        <taxon>Cytophagia</taxon>
        <taxon>Cytophagales</taxon>
        <taxon>Cyclobacteriaceae</taxon>
        <taxon>Algoriphagus</taxon>
    </lineage>
</organism>
<dbReference type="GO" id="GO:0019148">
    <property type="term" value="F:D-cysteine desulfhydrase activity"/>
    <property type="evidence" value="ECO:0007669"/>
    <property type="project" value="TreeGrafter"/>
</dbReference>
<evidence type="ECO:0000313" key="7">
    <source>
        <dbReference type="EMBL" id="SFG45443.1"/>
    </source>
</evidence>
<evidence type="ECO:0000313" key="8">
    <source>
        <dbReference type="Proteomes" id="UP000199642"/>
    </source>
</evidence>
<dbReference type="InterPro" id="IPR001926">
    <property type="entry name" value="TrpB-like_PALP"/>
</dbReference>
<dbReference type="PIRSF" id="PIRSF006278">
    <property type="entry name" value="ACCD_DCysDesulf"/>
    <property type="match status" value="1"/>
</dbReference>
<dbReference type="Gene3D" id="3.40.50.1100">
    <property type="match status" value="2"/>
</dbReference>
<dbReference type="EMBL" id="FOPC01000004">
    <property type="protein sequence ID" value="SFG45443.1"/>
    <property type="molecule type" value="Genomic_DNA"/>
</dbReference>
<name>A0A1I2RZF8_9BACT</name>
<evidence type="ECO:0000256" key="1">
    <source>
        <dbReference type="ARBA" id="ARBA00001933"/>
    </source>
</evidence>
<comment type="cofactor">
    <cofactor evidence="1">
        <name>pyridoxal 5'-phosphate</name>
        <dbReference type="ChEBI" id="CHEBI:597326"/>
    </cofactor>
</comment>